<dbReference type="InterPro" id="IPR003593">
    <property type="entry name" value="AAA+_ATPase"/>
</dbReference>
<dbReference type="Pfam" id="PF00437">
    <property type="entry name" value="T2SSE"/>
    <property type="match status" value="1"/>
</dbReference>
<evidence type="ECO:0000313" key="6">
    <source>
        <dbReference type="Proteomes" id="UP001499979"/>
    </source>
</evidence>
<keyword evidence="3" id="KW-0067">ATP-binding</keyword>
<dbReference type="RefSeq" id="WP_343909243.1">
    <property type="nucleotide sequence ID" value="NZ_BAAAJE010000023.1"/>
</dbReference>
<comment type="similarity">
    <text evidence="1">Belongs to the GSP E family.</text>
</comment>
<protein>
    <recommendedName>
        <fullName evidence="4">Bacterial type II secretion system protein E domain-containing protein</fullName>
    </recommendedName>
</protein>
<name>A0ABN1UMI7_9ACTN</name>
<proteinExistence type="inferred from homology"/>
<reference evidence="5 6" key="1">
    <citation type="journal article" date="2019" name="Int. J. Syst. Evol. Microbiol.">
        <title>The Global Catalogue of Microorganisms (GCM) 10K type strain sequencing project: providing services to taxonomists for standard genome sequencing and annotation.</title>
        <authorList>
            <consortium name="The Broad Institute Genomics Platform"/>
            <consortium name="The Broad Institute Genome Sequencing Center for Infectious Disease"/>
            <person name="Wu L."/>
            <person name="Ma J."/>
        </authorList>
    </citation>
    <scope>NUCLEOTIDE SEQUENCE [LARGE SCALE GENOMIC DNA]</scope>
    <source>
        <strain evidence="5 6">JCM 11813</strain>
    </source>
</reference>
<dbReference type="SMART" id="SM00382">
    <property type="entry name" value="AAA"/>
    <property type="match status" value="1"/>
</dbReference>
<gene>
    <name evidence="5" type="ORF">GCM10009606_38470</name>
</gene>
<dbReference type="SUPFAM" id="SSF52540">
    <property type="entry name" value="P-loop containing nucleoside triphosphate hydrolases"/>
    <property type="match status" value="1"/>
</dbReference>
<evidence type="ECO:0000256" key="3">
    <source>
        <dbReference type="ARBA" id="ARBA00022840"/>
    </source>
</evidence>
<dbReference type="InterPro" id="IPR001482">
    <property type="entry name" value="T2SS/T4SS_dom"/>
</dbReference>
<dbReference type="Gene3D" id="3.30.300.160">
    <property type="entry name" value="Type II secretion system, protein E, N-terminal domain"/>
    <property type="match status" value="1"/>
</dbReference>
<keyword evidence="2" id="KW-0547">Nucleotide-binding</keyword>
<dbReference type="PANTHER" id="PTHR30258">
    <property type="entry name" value="TYPE II SECRETION SYSTEM PROTEIN GSPE-RELATED"/>
    <property type="match status" value="1"/>
</dbReference>
<dbReference type="Pfam" id="PF05157">
    <property type="entry name" value="MshEN"/>
    <property type="match status" value="1"/>
</dbReference>
<dbReference type="InterPro" id="IPR037257">
    <property type="entry name" value="T2SS_E_N_sf"/>
</dbReference>
<evidence type="ECO:0000313" key="5">
    <source>
        <dbReference type="EMBL" id="GAA1156762.1"/>
    </source>
</evidence>
<evidence type="ECO:0000256" key="1">
    <source>
        <dbReference type="ARBA" id="ARBA00006611"/>
    </source>
</evidence>
<accession>A0ABN1UMI7</accession>
<dbReference type="InterPro" id="IPR007831">
    <property type="entry name" value="T2SS_GspE_N"/>
</dbReference>
<dbReference type="InterPro" id="IPR027417">
    <property type="entry name" value="P-loop_NTPase"/>
</dbReference>
<keyword evidence="6" id="KW-1185">Reference proteome</keyword>
<dbReference type="PANTHER" id="PTHR30258:SF3">
    <property type="entry name" value="SLL1921 PROTEIN"/>
    <property type="match status" value="1"/>
</dbReference>
<sequence>MRARRSGDTVRALVEGGLVTRDQVEEATRTAGERSQTVLEVLLDSGWVDRSAVVRTAAVSAGLDYVELSDFTVDMAAVSMLPAEFARRAGVLPLASEDGELVVAVSIRQAGDIELKDDLSRLTRSRIRFAIANRADIEARINQVYRAEGELHDLTSDLTPEEEGEDLASLTEVTDEAPVVRFVNLLINQAINDRASDIHIEPTERDMRVRYRIDGVLHDAHRSPKNIQNGVISRLKIMADMNIAERRVPQDGRMSVNHQGRRVDLRIATLPTVWGEKIVARILDTSNTQLGLDDLGFSDDNFDRYRASYTKPYGMILATGPTGSGKSTTLYATLNILNRSDVNVITVEDPVEYRLPGINQVQTNPKAGLTFASALRSILRSDPDIVLIGEIRDHETAQIAVEAALTGHLVLSTLHTNDAPSAVSRLIEMGIEPFLVGSALDAVLAQRLCRSLCERCKEAYVPDAAELQRVGFDWDPEAGLPTIYRAVGCSACSQTGFRGRMALHEVMTVTEDISRLAVSRASTDEIARVARDQGMTTLKNDGWRKVLQGRTSIEEILRVVA</sequence>
<dbReference type="Gene3D" id="3.30.450.90">
    <property type="match status" value="1"/>
</dbReference>
<dbReference type="Proteomes" id="UP001499979">
    <property type="component" value="Unassembled WGS sequence"/>
</dbReference>
<organism evidence="5 6">
    <name type="scientific">Nocardioides aquiterrae</name>
    <dbReference type="NCBI Taxonomy" id="203799"/>
    <lineage>
        <taxon>Bacteria</taxon>
        <taxon>Bacillati</taxon>
        <taxon>Actinomycetota</taxon>
        <taxon>Actinomycetes</taxon>
        <taxon>Propionibacteriales</taxon>
        <taxon>Nocardioidaceae</taxon>
        <taxon>Nocardioides</taxon>
    </lineage>
</organism>
<comment type="caution">
    <text evidence="5">The sequence shown here is derived from an EMBL/GenBank/DDBJ whole genome shotgun (WGS) entry which is preliminary data.</text>
</comment>
<dbReference type="EMBL" id="BAAAJE010000023">
    <property type="protein sequence ID" value="GAA1156762.1"/>
    <property type="molecule type" value="Genomic_DNA"/>
</dbReference>
<feature type="domain" description="Bacterial type II secretion system protein E" evidence="4">
    <location>
        <begin position="379"/>
        <end position="393"/>
    </location>
</feature>
<dbReference type="CDD" id="cd01129">
    <property type="entry name" value="PulE-GspE-like"/>
    <property type="match status" value="1"/>
</dbReference>
<evidence type="ECO:0000256" key="2">
    <source>
        <dbReference type="ARBA" id="ARBA00022741"/>
    </source>
</evidence>
<dbReference type="PROSITE" id="PS00662">
    <property type="entry name" value="T2SP_E"/>
    <property type="match status" value="1"/>
</dbReference>
<dbReference type="Gene3D" id="3.40.50.300">
    <property type="entry name" value="P-loop containing nucleotide triphosphate hydrolases"/>
    <property type="match status" value="1"/>
</dbReference>
<dbReference type="SUPFAM" id="SSF160246">
    <property type="entry name" value="EspE N-terminal domain-like"/>
    <property type="match status" value="1"/>
</dbReference>
<evidence type="ECO:0000259" key="4">
    <source>
        <dbReference type="PROSITE" id="PS00662"/>
    </source>
</evidence>